<dbReference type="Proteomes" id="UP000325780">
    <property type="component" value="Unassembled WGS sequence"/>
</dbReference>
<evidence type="ECO:0008006" key="3">
    <source>
        <dbReference type="Google" id="ProtNLM"/>
    </source>
</evidence>
<evidence type="ECO:0000313" key="1">
    <source>
        <dbReference type="EMBL" id="KAE8148519.1"/>
    </source>
</evidence>
<sequence length="299" mass="35559">MSVSKQSWPEFFFSGAPHIKSNSDRFQHFPCDNWKVGERVSRDIPLGRPILVQWLYAKENDIEFVYVAKSFPEYPEHEALVRLQRIPSERHSLEDLKYELDRLLKEARAHERISRFCPVSRKIYFPQYYGVLTDIPRSHFPDRYQLRPRAVVLEAIRPYPASWRILAAERLLGVVQNFGTRLKHLPLSQFEVEWYQSLFDNRLRRVNTLYNIGITHGDVRDEHFRMPGDFYDSVLYDFSNAYTFSPSWSYSVNCGTPRPLSCIRQSEQRQIEDQIYQRAEQMDLRDHFANQYRVSPSVI</sequence>
<protein>
    <recommendedName>
        <fullName evidence="3">Protein kinase domain-containing protein</fullName>
    </recommendedName>
</protein>
<organism evidence="1 2">
    <name type="scientific">Aspergillus avenaceus</name>
    <dbReference type="NCBI Taxonomy" id="36643"/>
    <lineage>
        <taxon>Eukaryota</taxon>
        <taxon>Fungi</taxon>
        <taxon>Dikarya</taxon>
        <taxon>Ascomycota</taxon>
        <taxon>Pezizomycotina</taxon>
        <taxon>Eurotiomycetes</taxon>
        <taxon>Eurotiomycetidae</taxon>
        <taxon>Eurotiales</taxon>
        <taxon>Aspergillaceae</taxon>
        <taxon>Aspergillus</taxon>
        <taxon>Aspergillus subgen. Circumdati</taxon>
    </lineage>
</organism>
<dbReference type="InterPro" id="IPR011009">
    <property type="entry name" value="Kinase-like_dom_sf"/>
</dbReference>
<reference evidence="1 2" key="1">
    <citation type="submission" date="2019-04" db="EMBL/GenBank/DDBJ databases">
        <title>Friends and foes A comparative genomics study of 23 Aspergillus species from section Flavi.</title>
        <authorList>
            <consortium name="DOE Joint Genome Institute"/>
            <person name="Kjaerbolling I."/>
            <person name="Vesth T."/>
            <person name="Frisvad J.C."/>
            <person name="Nybo J.L."/>
            <person name="Theobald S."/>
            <person name="Kildgaard S."/>
            <person name="Isbrandt T."/>
            <person name="Kuo A."/>
            <person name="Sato A."/>
            <person name="Lyhne E.K."/>
            <person name="Kogle M.E."/>
            <person name="Wiebenga A."/>
            <person name="Kun R.S."/>
            <person name="Lubbers R.J."/>
            <person name="Makela M.R."/>
            <person name="Barry K."/>
            <person name="Chovatia M."/>
            <person name="Clum A."/>
            <person name="Daum C."/>
            <person name="Haridas S."/>
            <person name="He G."/>
            <person name="LaButti K."/>
            <person name="Lipzen A."/>
            <person name="Mondo S."/>
            <person name="Riley R."/>
            <person name="Salamov A."/>
            <person name="Simmons B.A."/>
            <person name="Magnuson J.K."/>
            <person name="Henrissat B."/>
            <person name="Mortensen U.H."/>
            <person name="Larsen T.O."/>
            <person name="Devries R.P."/>
            <person name="Grigoriev I.V."/>
            <person name="Machida M."/>
            <person name="Baker S.E."/>
            <person name="Andersen M.R."/>
        </authorList>
    </citation>
    <scope>NUCLEOTIDE SEQUENCE [LARGE SCALE GENOMIC DNA]</scope>
    <source>
        <strain evidence="1 2">IBT 18842</strain>
    </source>
</reference>
<evidence type="ECO:0000313" key="2">
    <source>
        <dbReference type="Proteomes" id="UP000325780"/>
    </source>
</evidence>
<proteinExistence type="predicted"/>
<dbReference type="AlphaFoldDB" id="A0A5N6TQW2"/>
<accession>A0A5N6TQW2</accession>
<gene>
    <name evidence="1" type="ORF">BDV25DRAFT_141709</name>
</gene>
<dbReference type="EMBL" id="ML742157">
    <property type="protein sequence ID" value="KAE8148519.1"/>
    <property type="molecule type" value="Genomic_DNA"/>
</dbReference>
<dbReference type="OrthoDB" id="4138941at2759"/>
<keyword evidence="2" id="KW-1185">Reference proteome</keyword>
<dbReference type="SUPFAM" id="SSF56112">
    <property type="entry name" value="Protein kinase-like (PK-like)"/>
    <property type="match status" value="1"/>
</dbReference>
<name>A0A5N6TQW2_ASPAV</name>